<feature type="domain" description="CHAT" evidence="3">
    <location>
        <begin position="623"/>
        <end position="947"/>
    </location>
</feature>
<dbReference type="SUPFAM" id="SSF48452">
    <property type="entry name" value="TPR-like"/>
    <property type="match status" value="1"/>
</dbReference>
<protein>
    <submittedName>
        <fullName evidence="4">CHAT domain-containing protein</fullName>
    </submittedName>
</protein>
<keyword evidence="5" id="KW-1185">Reference proteome</keyword>
<feature type="chain" id="PRO_5032575929" evidence="2">
    <location>
        <begin position="20"/>
        <end position="950"/>
    </location>
</feature>
<keyword evidence="1" id="KW-0802">TPR repeat</keyword>
<reference evidence="4 5" key="1">
    <citation type="journal article" date="2016" name="Int. J. Syst. Evol. Microbiol.">
        <title>Polaribacter haliotis sp. nov., isolated from the gut of abalone Haliotis discus hannai.</title>
        <authorList>
            <person name="Kim Y.O."/>
            <person name="Park I.S."/>
            <person name="Park S."/>
            <person name="Nam B.H."/>
            <person name="Park J.M."/>
            <person name="Kim D.G."/>
            <person name="Yoon J.H."/>
        </authorList>
    </citation>
    <scope>NUCLEOTIDE SEQUENCE [LARGE SCALE GENOMIC DNA]</scope>
    <source>
        <strain evidence="4 5">KCTC 52418</strain>
    </source>
</reference>
<name>A0A7L8AJD2_9FLAO</name>
<dbReference type="Proteomes" id="UP000516764">
    <property type="component" value="Chromosome"/>
</dbReference>
<keyword evidence="2" id="KW-0732">Signal</keyword>
<dbReference type="RefSeq" id="WP_088354567.1">
    <property type="nucleotide sequence ID" value="NZ_CP061813.1"/>
</dbReference>
<dbReference type="PANTHER" id="PTHR10098">
    <property type="entry name" value="RAPSYN-RELATED"/>
    <property type="match status" value="1"/>
</dbReference>
<proteinExistence type="predicted"/>
<accession>A0A7L8AJD2</accession>
<evidence type="ECO:0000313" key="5">
    <source>
        <dbReference type="Proteomes" id="UP000516764"/>
    </source>
</evidence>
<dbReference type="PROSITE" id="PS50005">
    <property type="entry name" value="TPR"/>
    <property type="match status" value="1"/>
</dbReference>
<dbReference type="OrthoDB" id="9771112at2"/>
<dbReference type="InterPro" id="IPR019734">
    <property type="entry name" value="TPR_rpt"/>
</dbReference>
<dbReference type="InterPro" id="IPR024983">
    <property type="entry name" value="CHAT_dom"/>
</dbReference>
<dbReference type="Gene3D" id="1.25.40.10">
    <property type="entry name" value="Tetratricopeptide repeat domain"/>
    <property type="match status" value="1"/>
</dbReference>
<gene>
    <name evidence="4" type="ORF">H9I45_06630</name>
</gene>
<feature type="repeat" description="TPR" evidence="1">
    <location>
        <begin position="409"/>
        <end position="442"/>
    </location>
</feature>
<dbReference type="Pfam" id="PF12770">
    <property type="entry name" value="CHAT"/>
    <property type="match status" value="1"/>
</dbReference>
<evidence type="ECO:0000256" key="2">
    <source>
        <dbReference type="SAM" id="SignalP"/>
    </source>
</evidence>
<evidence type="ECO:0000313" key="4">
    <source>
        <dbReference type="EMBL" id="QOD62112.1"/>
    </source>
</evidence>
<dbReference type="InterPro" id="IPR011990">
    <property type="entry name" value="TPR-like_helical_dom_sf"/>
</dbReference>
<organism evidence="4 5">
    <name type="scientific">Polaribacter haliotis</name>
    <dbReference type="NCBI Taxonomy" id="1888915"/>
    <lineage>
        <taxon>Bacteria</taxon>
        <taxon>Pseudomonadati</taxon>
        <taxon>Bacteroidota</taxon>
        <taxon>Flavobacteriia</taxon>
        <taxon>Flavobacteriales</taxon>
        <taxon>Flavobacteriaceae</taxon>
    </lineage>
</organism>
<feature type="signal peptide" evidence="2">
    <location>
        <begin position="1"/>
        <end position="19"/>
    </location>
</feature>
<evidence type="ECO:0000256" key="1">
    <source>
        <dbReference type="PROSITE-ProRule" id="PRU00339"/>
    </source>
</evidence>
<dbReference type="EMBL" id="CP061813">
    <property type="protein sequence ID" value="QOD62112.1"/>
    <property type="molecule type" value="Genomic_DNA"/>
</dbReference>
<dbReference type="KEGG" id="phal:H9I45_06630"/>
<evidence type="ECO:0000259" key="3">
    <source>
        <dbReference type="Pfam" id="PF12770"/>
    </source>
</evidence>
<sequence>MKKKILLLVLLFVSLISNAQDINALYKKAGKAVSLKNVTELKATANSLIKIAPENYVGYLYLAFTSCLENNISSAKKNIETAFNLNYLDASTFAIASYTSFLEGNLEESKKQMDFSYALVSYKNALNITLDDINWIEKATGKNCSQLKEFAKNASKNNPNNITNAQKLYACFTDWQKGNASKNEKDVLSYLSKKGNYGKTAIAVFKFLKAAFFYNNHKIDEAVTNIHQFIENSLVKNNPNLRYQVAKAYNYLSDNSALIFDHKNTLNEANNGLENVQGFITKDLELILLNTKLKALVGLNKRDEIISVANQLLEKAKNKKNSSFEAMANNTLGQLYANSVLPAERNKAFNYLQKAYNLAIKLNDKRLISDVSSNYSIALWQQNKKPEAIEIATKGIKIKKDLKDINGAQLLANNMGYMHYIAKDYNNAIKMFSEAISLSEKHLESANPEMQLALMNEYSSAYSGLIMTYKDTQNVEALFKIQDANRGRLLSKKLHQQAFSKNIIDVQNQLKEEDVLVYYSLLSPGEMVATVITKDKATIKYNFPIDSWLKIKKGIIGFVQKKPSSINNYLIKLDEDIIDKQLIRFKDKKQAFSTDDFSLFTSFTRELMEASEAKQITFLNNFLKQWYSFLIEPIESEILGKKNIIISGEKELNYLPFEAFINSKNQFLLQSHNVTYIPSATIWFKLNERNYSNSRNDLLAFGGATYNDPNTNSTGNLRNKTDYYSVKKELTSKVKTNKNNLSKELDALGYGGANYLPGTLREVENLQKIIPKAKVLVGNDMTESNIKMMNNSGELSNYKWVHIATHGFASDNIPELSGVMLTQNNGEKIKGEDTFLLAHEIEKLTLNADMVTLSACQTALGKIYGGEGINGLNSSLLLAGANNTLLSLWPVNDSGTMVLMTLVYQNMYLKNQTASVALSNAKRTMLSGKVGAGFKSVYMWAPFVLNGSGK</sequence>
<dbReference type="AlphaFoldDB" id="A0A7L8AJD2"/>